<dbReference type="Proteomes" id="UP001499884">
    <property type="component" value="Unassembled WGS sequence"/>
</dbReference>
<keyword evidence="1 2" id="KW-0732">Signal</keyword>
<feature type="chain" id="PRO_5046139160" evidence="2">
    <location>
        <begin position="29"/>
        <end position="316"/>
    </location>
</feature>
<comment type="caution">
    <text evidence="4">The sequence shown here is derived from an EMBL/GenBank/DDBJ whole genome shotgun (WGS) entry which is preliminary data.</text>
</comment>
<evidence type="ECO:0000256" key="2">
    <source>
        <dbReference type="SAM" id="SignalP"/>
    </source>
</evidence>
<gene>
    <name evidence="4" type="ORF">GCM10023082_31990</name>
</gene>
<dbReference type="CDD" id="cd01004">
    <property type="entry name" value="PBP2_MidA_like"/>
    <property type="match status" value="1"/>
</dbReference>
<evidence type="ECO:0000256" key="1">
    <source>
        <dbReference type="ARBA" id="ARBA00022729"/>
    </source>
</evidence>
<dbReference type="EMBL" id="BAABEP010000019">
    <property type="protein sequence ID" value="GAA3731996.1"/>
    <property type="molecule type" value="Genomic_DNA"/>
</dbReference>
<evidence type="ECO:0000259" key="3">
    <source>
        <dbReference type="SMART" id="SM00062"/>
    </source>
</evidence>
<dbReference type="RefSeq" id="WP_345647102.1">
    <property type="nucleotide sequence ID" value="NZ_BAABEP010000019.1"/>
</dbReference>
<protein>
    <submittedName>
        <fullName evidence="4">ABC transporter substrate-binding protein</fullName>
    </submittedName>
</protein>
<evidence type="ECO:0000313" key="5">
    <source>
        <dbReference type="Proteomes" id="UP001499884"/>
    </source>
</evidence>
<feature type="signal peptide" evidence="2">
    <location>
        <begin position="1"/>
        <end position="28"/>
    </location>
</feature>
<accession>A0ABP7F5S4</accession>
<dbReference type="SMART" id="SM00062">
    <property type="entry name" value="PBPb"/>
    <property type="match status" value="1"/>
</dbReference>
<dbReference type="PANTHER" id="PTHR35936:SF17">
    <property type="entry name" value="ARGININE-BINDING EXTRACELLULAR PROTEIN ARTP"/>
    <property type="match status" value="1"/>
</dbReference>
<proteinExistence type="predicted"/>
<feature type="domain" description="Solute-binding protein family 3/N-terminal" evidence="3">
    <location>
        <begin position="70"/>
        <end position="303"/>
    </location>
</feature>
<sequence length="316" mass="33328">MKPVSRRRTPWPAAALALALGVSLTACGANPPGAVDAVQRSASGVRVDLRQPLDPALHARLPARNRASGTLVSVNNGSFPPYEIVGDDGRSLTGATADLGVALGHVLGVRIKDVSADGLPTQLTGIKAGRFDFALGPIGDFKDRQGSDDFVDWVQEFVVFAVPKGNPDHLRSLADTCGHRIAVMSGGSAEKVVKDQVRKCAARGDRPLRVQSYKDQPSSVLAVRSGRADAFFSSQSPLTYFVAQAKDQLQLAGVGEANGFSTLYQGAVVGKGSPLGGVLRDAIQRLMDNGTYQKIMEKWGLKGNEIKKAGINLAVS</sequence>
<dbReference type="InterPro" id="IPR001638">
    <property type="entry name" value="Solute-binding_3/MltF_N"/>
</dbReference>
<dbReference type="Gene3D" id="3.40.190.10">
    <property type="entry name" value="Periplasmic binding protein-like II"/>
    <property type="match status" value="2"/>
</dbReference>
<dbReference type="PANTHER" id="PTHR35936">
    <property type="entry name" value="MEMBRANE-BOUND LYTIC MUREIN TRANSGLYCOSYLASE F"/>
    <property type="match status" value="1"/>
</dbReference>
<reference evidence="5" key="1">
    <citation type="journal article" date="2019" name="Int. J. Syst. Evol. Microbiol.">
        <title>The Global Catalogue of Microorganisms (GCM) 10K type strain sequencing project: providing services to taxonomists for standard genome sequencing and annotation.</title>
        <authorList>
            <consortium name="The Broad Institute Genomics Platform"/>
            <consortium name="The Broad Institute Genome Sequencing Center for Infectious Disease"/>
            <person name="Wu L."/>
            <person name="Ma J."/>
        </authorList>
    </citation>
    <scope>NUCLEOTIDE SEQUENCE [LARGE SCALE GENOMIC DNA]</scope>
    <source>
        <strain evidence="5">JCM 30846</strain>
    </source>
</reference>
<evidence type="ECO:0000313" key="4">
    <source>
        <dbReference type="EMBL" id="GAA3731996.1"/>
    </source>
</evidence>
<dbReference type="Pfam" id="PF00497">
    <property type="entry name" value="SBP_bac_3"/>
    <property type="match status" value="1"/>
</dbReference>
<dbReference type="PROSITE" id="PS51257">
    <property type="entry name" value="PROKAR_LIPOPROTEIN"/>
    <property type="match status" value="1"/>
</dbReference>
<name>A0ABP7F5S4_9ACTN</name>
<organism evidence="4 5">
    <name type="scientific">Streptomyces tremellae</name>
    <dbReference type="NCBI Taxonomy" id="1124239"/>
    <lineage>
        <taxon>Bacteria</taxon>
        <taxon>Bacillati</taxon>
        <taxon>Actinomycetota</taxon>
        <taxon>Actinomycetes</taxon>
        <taxon>Kitasatosporales</taxon>
        <taxon>Streptomycetaceae</taxon>
        <taxon>Streptomyces</taxon>
    </lineage>
</organism>
<keyword evidence="5" id="KW-1185">Reference proteome</keyword>
<dbReference type="SUPFAM" id="SSF53850">
    <property type="entry name" value="Periplasmic binding protein-like II"/>
    <property type="match status" value="1"/>
</dbReference>